<dbReference type="InterPro" id="IPR036770">
    <property type="entry name" value="Ankyrin_rpt-contain_sf"/>
</dbReference>
<dbReference type="STRING" id="74557.A0A1W0A0D5"/>
<accession>A0A1W0A0D5</accession>
<comment type="caution">
    <text evidence="1">The sequence shown here is derived from an EMBL/GenBank/DDBJ whole genome shotgun (WGS) entry which is preliminary data.</text>
</comment>
<dbReference type="Pfam" id="PF13637">
    <property type="entry name" value="Ank_4"/>
    <property type="match status" value="2"/>
</dbReference>
<evidence type="ECO:0000313" key="2">
    <source>
        <dbReference type="Proteomes" id="UP000243217"/>
    </source>
</evidence>
<protein>
    <submittedName>
        <fullName evidence="1">Uncharacterized protein</fullName>
    </submittedName>
</protein>
<dbReference type="SMART" id="SM00248">
    <property type="entry name" value="ANK"/>
    <property type="match status" value="8"/>
</dbReference>
<dbReference type="Gene3D" id="1.25.40.20">
    <property type="entry name" value="Ankyrin repeat-containing domain"/>
    <property type="match status" value="5"/>
</dbReference>
<sequence length="923" mass="104136">MTNWDDIGDVHLMILSMATPLTQFLNGITEKPNQERVKMIWADVFGMDWDGDITILPKLRCESCYYPYHLIHTKRMYKQCKQYLNATLGKFYRNWYDVQSPTEKKKIPFILAAPMENMWFEELCDVLEYPIALANAAIVGGHVKFLHYLVTMRSIKLIHLKYLNMPESTPFDVAAENGHFEMIKYLHAAGNNSCSYKAMDFAAANGHLNIVKWLHQNRTEGCSDRAAKNAISNGHVEVIKYLRNYGLADNVHFRMDDAHGLEMIKYLHNECGNEYTITIMDKAASMGDLESVKYLHKHSTEGCTTEALDAAAGNGHLDVVNFLHKHRTEGCTTKAMDIAAGYGHFNIVRFLNENRTEGCTSYAMDFAALNGNFDIIKYLHKHRTEGCTPRAIDHAAEQGHLEIIKYLYENFNEEWTAEAMDQAAGNGYLRIVLFFHSISTSKCTTKAMNMAAANGHIDIVKFLHRMRAEGCSTDAMDFAAANGHFDIVKFLHEYRTEGCTTYAMDHAAKEGFLSIVEFLHAFRKEGCSDSAFELAAENQQWDILRFLLFNCTATNYSMTIFLAAKHGQLDIIEYILENRSKQYPSHAIGVAIANGHFEVVKYRYYPYHLIQTKRMYKQCKNYLDDSLKNAYPNCYGDSPTDPNKDIPFILAAPMENMRLDALCDVLEYTIPLANVAIVGGHVQLLNYLVTVRDINLSKIGFAYNLVMDIAAENGHLEMTKYLHATGNNASSHEVIDLAAAAMENMWFEELCDVLEYPIALTNAAIAGGHACACSGIDRAAGKGHLNIVKWLHQNLREGCGDKVARNVIKNGHVEVLKYLKAHGLVNSDEFCTGDARGLNMIKYLHECELKFTGTVMDKVAAEGDLESIKYLHEHSTKGCTTRAMDFAAQNGHLEVEKFLHENRAEGCTTKSMNYSAEMVIYQS</sequence>
<dbReference type="Proteomes" id="UP000243217">
    <property type="component" value="Unassembled WGS sequence"/>
</dbReference>
<dbReference type="SUPFAM" id="SSF140860">
    <property type="entry name" value="Pseudo ankyrin repeat-like"/>
    <property type="match status" value="1"/>
</dbReference>
<reference evidence="1 2" key="1">
    <citation type="journal article" date="2014" name="Genome Biol. Evol.">
        <title>The secreted proteins of Achlya hypogyna and Thraustotheca clavata identify the ancestral oomycete secretome and reveal gene acquisitions by horizontal gene transfer.</title>
        <authorList>
            <person name="Misner I."/>
            <person name="Blouin N."/>
            <person name="Leonard G."/>
            <person name="Richards T.A."/>
            <person name="Lane C.E."/>
        </authorList>
    </citation>
    <scope>NUCLEOTIDE SEQUENCE [LARGE SCALE GENOMIC DNA]</scope>
    <source>
        <strain evidence="1 2">ATCC 34112</strain>
    </source>
</reference>
<dbReference type="AlphaFoldDB" id="A0A1W0A0D5"/>
<dbReference type="InterPro" id="IPR002110">
    <property type="entry name" value="Ankyrin_rpt"/>
</dbReference>
<name>A0A1W0A0D5_9STRA</name>
<dbReference type="PANTHER" id="PTHR46586:SF3">
    <property type="entry name" value="ANKYRIN REPEAT-CONTAINING PROTEIN"/>
    <property type="match status" value="1"/>
</dbReference>
<dbReference type="SUPFAM" id="SSF48403">
    <property type="entry name" value="Ankyrin repeat"/>
    <property type="match status" value="2"/>
</dbReference>
<evidence type="ECO:0000313" key="1">
    <source>
        <dbReference type="EMBL" id="OQS03726.1"/>
    </source>
</evidence>
<proteinExistence type="predicted"/>
<dbReference type="InterPro" id="IPR052050">
    <property type="entry name" value="SecEffector_AnkRepeat"/>
</dbReference>
<dbReference type="OrthoDB" id="551666at2759"/>
<organism evidence="1 2">
    <name type="scientific">Thraustotheca clavata</name>
    <dbReference type="NCBI Taxonomy" id="74557"/>
    <lineage>
        <taxon>Eukaryota</taxon>
        <taxon>Sar</taxon>
        <taxon>Stramenopiles</taxon>
        <taxon>Oomycota</taxon>
        <taxon>Saprolegniomycetes</taxon>
        <taxon>Saprolegniales</taxon>
        <taxon>Achlyaceae</taxon>
        <taxon>Thraustotheca</taxon>
    </lineage>
</organism>
<keyword evidence="2" id="KW-1185">Reference proteome</keyword>
<dbReference type="Pfam" id="PF12796">
    <property type="entry name" value="Ank_2"/>
    <property type="match status" value="2"/>
</dbReference>
<dbReference type="PANTHER" id="PTHR46586">
    <property type="entry name" value="ANKYRIN REPEAT-CONTAINING PROTEIN"/>
    <property type="match status" value="1"/>
</dbReference>
<dbReference type="EMBL" id="JNBS01000791">
    <property type="protein sequence ID" value="OQS03726.1"/>
    <property type="molecule type" value="Genomic_DNA"/>
</dbReference>
<gene>
    <name evidence="1" type="ORF">THRCLA_21086</name>
</gene>